<dbReference type="InterPro" id="IPR002204">
    <property type="entry name" value="3-OH-isobutyrate_DH-rel_CS"/>
</dbReference>
<evidence type="ECO:0000256" key="2">
    <source>
        <dbReference type="ARBA" id="ARBA00023002"/>
    </source>
</evidence>
<dbReference type="Pfam" id="PF14833">
    <property type="entry name" value="NAD_binding_11"/>
    <property type="match status" value="1"/>
</dbReference>
<dbReference type="Pfam" id="PF03446">
    <property type="entry name" value="NAD_binding_2"/>
    <property type="match status" value="1"/>
</dbReference>
<dbReference type="InterPro" id="IPR006398">
    <property type="entry name" value="Tartro_sem_red"/>
</dbReference>
<comment type="similarity">
    <text evidence="1">Belongs to the HIBADH-related family.</text>
</comment>
<dbReference type="InterPro" id="IPR008927">
    <property type="entry name" value="6-PGluconate_DH-like_C_sf"/>
</dbReference>
<dbReference type="SUPFAM" id="SSF48179">
    <property type="entry name" value="6-phosphogluconate dehydrogenase C-terminal domain-like"/>
    <property type="match status" value="1"/>
</dbReference>
<dbReference type="EC" id="1.1.1.60" evidence="6"/>
<organism evidence="6 7">
    <name type="scientific">Aquibacillus albus</name>
    <dbReference type="NCBI Taxonomy" id="1168171"/>
    <lineage>
        <taxon>Bacteria</taxon>
        <taxon>Bacillati</taxon>
        <taxon>Bacillota</taxon>
        <taxon>Bacilli</taxon>
        <taxon>Bacillales</taxon>
        <taxon>Bacillaceae</taxon>
        <taxon>Aquibacillus</taxon>
    </lineage>
</organism>
<evidence type="ECO:0000313" key="7">
    <source>
        <dbReference type="Proteomes" id="UP001296943"/>
    </source>
</evidence>
<evidence type="ECO:0000259" key="4">
    <source>
        <dbReference type="Pfam" id="PF03446"/>
    </source>
</evidence>
<dbReference type="GO" id="GO:0008679">
    <property type="term" value="F:2-hydroxy-3-oxopropionate reductase activity"/>
    <property type="evidence" value="ECO:0007669"/>
    <property type="project" value="UniProtKB-EC"/>
</dbReference>
<dbReference type="InterPro" id="IPR029154">
    <property type="entry name" value="HIBADH-like_NADP-bd"/>
</dbReference>
<name>A0ABS2MW48_9BACI</name>
<dbReference type="NCBIfam" id="TIGR01505">
    <property type="entry name" value="tartro_sem_red"/>
    <property type="match status" value="1"/>
</dbReference>
<dbReference type="Gene3D" id="1.10.1040.10">
    <property type="entry name" value="N-(1-d-carboxylethyl)-l-norvaline Dehydrogenase, domain 2"/>
    <property type="match status" value="1"/>
</dbReference>
<dbReference type="InterPro" id="IPR013328">
    <property type="entry name" value="6PGD_dom2"/>
</dbReference>
<dbReference type="SUPFAM" id="SSF51735">
    <property type="entry name" value="NAD(P)-binding Rossmann-fold domains"/>
    <property type="match status" value="1"/>
</dbReference>
<feature type="domain" description="3-hydroxyisobutyrate dehydrogenase-like NAD-binding" evidence="5">
    <location>
        <begin position="165"/>
        <end position="284"/>
    </location>
</feature>
<evidence type="ECO:0000256" key="3">
    <source>
        <dbReference type="ARBA" id="ARBA00023027"/>
    </source>
</evidence>
<dbReference type="Proteomes" id="UP001296943">
    <property type="component" value="Unassembled WGS sequence"/>
</dbReference>
<evidence type="ECO:0000313" key="6">
    <source>
        <dbReference type="EMBL" id="MBM7570089.1"/>
    </source>
</evidence>
<dbReference type="PIRSF" id="PIRSF000103">
    <property type="entry name" value="HIBADH"/>
    <property type="match status" value="1"/>
</dbReference>
<accession>A0ABS2MW48</accession>
<protein>
    <submittedName>
        <fullName evidence="6">2-hydroxy-3-oxopropionate reductase</fullName>
        <ecNumber evidence="6">1.1.1.60</ecNumber>
    </submittedName>
</protein>
<evidence type="ECO:0000256" key="1">
    <source>
        <dbReference type="ARBA" id="ARBA00009080"/>
    </source>
</evidence>
<dbReference type="InterPro" id="IPR006115">
    <property type="entry name" value="6PGDH_NADP-bd"/>
</dbReference>
<keyword evidence="7" id="KW-1185">Reference proteome</keyword>
<dbReference type="PANTHER" id="PTHR43060:SF3">
    <property type="entry name" value="2-HYDROXY-3-OXOPROPIONATE REDUCTASE"/>
    <property type="match status" value="1"/>
</dbReference>
<gene>
    <name evidence="6" type="ORF">JOC48_000567</name>
</gene>
<dbReference type="InterPro" id="IPR036291">
    <property type="entry name" value="NAD(P)-bd_dom_sf"/>
</dbReference>
<sequence>MFKVGFIGLGIMGKPMAKNVLKAGYPLYVHNRSREAVDELANMGAEACESPKEIAEASDVIITMLPDSPDVEKVVLGEEGVIEGISEDKIVIDMSSINPLVAVKVSEKLSERGAHLLDAPVSGGDVGAIEGILAIMVGGNEKVFEKCKSLLHTMGKSVTRVGEVGAGNTVKLMNQIVVGVNIAAMSEAFAFGKKAGVDLKVAYEAIKGGLAGSRVLDTKIENINNEQYSPGFRVKLHAKDLRNAISMAESSNADMTYASQIFDQFNQLSEQGFADEDHSALHRLFNK</sequence>
<feature type="domain" description="6-phosphogluconate dehydrogenase NADP-binding" evidence="4">
    <location>
        <begin position="3"/>
        <end position="162"/>
    </location>
</feature>
<comment type="caution">
    <text evidence="6">The sequence shown here is derived from an EMBL/GenBank/DDBJ whole genome shotgun (WGS) entry which is preliminary data.</text>
</comment>
<keyword evidence="2 6" id="KW-0560">Oxidoreductase</keyword>
<dbReference type="Gene3D" id="3.40.50.720">
    <property type="entry name" value="NAD(P)-binding Rossmann-like Domain"/>
    <property type="match status" value="1"/>
</dbReference>
<dbReference type="InterPro" id="IPR015815">
    <property type="entry name" value="HIBADH-related"/>
</dbReference>
<evidence type="ECO:0000259" key="5">
    <source>
        <dbReference type="Pfam" id="PF14833"/>
    </source>
</evidence>
<dbReference type="PANTHER" id="PTHR43060">
    <property type="entry name" value="3-HYDROXYISOBUTYRATE DEHYDROGENASE-LIKE 1, MITOCHONDRIAL-RELATED"/>
    <property type="match status" value="1"/>
</dbReference>
<reference evidence="6 7" key="1">
    <citation type="submission" date="2021-01" db="EMBL/GenBank/DDBJ databases">
        <title>Genomic Encyclopedia of Type Strains, Phase IV (KMG-IV): sequencing the most valuable type-strain genomes for metagenomic binning, comparative biology and taxonomic classification.</title>
        <authorList>
            <person name="Goeker M."/>
        </authorList>
    </citation>
    <scope>NUCLEOTIDE SEQUENCE [LARGE SCALE GENOMIC DNA]</scope>
    <source>
        <strain evidence="6 7">DSM 23711</strain>
    </source>
</reference>
<dbReference type="RefSeq" id="WP_204497523.1">
    <property type="nucleotide sequence ID" value="NZ_JAFBDR010000002.1"/>
</dbReference>
<proteinExistence type="inferred from homology"/>
<dbReference type="PROSITE" id="PS00895">
    <property type="entry name" value="3_HYDROXYISOBUT_DH"/>
    <property type="match status" value="1"/>
</dbReference>
<dbReference type="EMBL" id="JAFBDR010000002">
    <property type="protein sequence ID" value="MBM7570089.1"/>
    <property type="molecule type" value="Genomic_DNA"/>
</dbReference>
<keyword evidence="3" id="KW-0520">NAD</keyword>